<dbReference type="Proteomes" id="UP000540929">
    <property type="component" value="Unassembled WGS sequence"/>
</dbReference>
<evidence type="ECO:0000313" key="6">
    <source>
        <dbReference type="Proteomes" id="UP000540929"/>
    </source>
</evidence>
<reference evidence="5 6" key="1">
    <citation type="submission" date="2020-07" db="EMBL/GenBank/DDBJ databases">
        <title>Exploring microbial biodiversity for novel pathways involved in the catabolism of aromatic compounds derived from lignin.</title>
        <authorList>
            <person name="Elkins J."/>
        </authorList>
    </citation>
    <scope>NUCLEOTIDE SEQUENCE [LARGE SCALE GENOMIC DNA]</scope>
    <source>
        <strain evidence="5 6">H2C3C</strain>
    </source>
</reference>
<evidence type="ECO:0000259" key="3">
    <source>
        <dbReference type="Pfam" id="PF26078"/>
    </source>
</evidence>
<dbReference type="InterPro" id="IPR058530">
    <property type="entry name" value="Baseplate_J-like_C"/>
</dbReference>
<dbReference type="InterPro" id="IPR058531">
    <property type="entry name" value="Baseplate_J_M"/>
</dbReference>
<comment type="caution">
    <text evidence="5">The sequence shown here is derived from an EMBL/GenBank/DDBJ whole genome shotgun (WGS) entry which is preliminary data.</text>
</comment>
<dbReference type="Pfam" id="PF04865">
    <property type="entry name" value="Baseplate_J"/>
    <property type="match status" value="1"/>
</dbReference>
<evidence type="ECO:0000313" key="5">
    <source>
        <dbReference type="EMBL" id="NYH21378.1"/>
    </source>
</evidence>
<feature type="domain" description="Baseplate J-like central" evidence="3">
    <location>
        <begin position="202"/>
        <end position="293"/>
    </location>
</feature>
<dbReference type="InterPro" id="IPR006949">
    <property type="entry name" value="Barrel_Baseplate_J-like"/>
</dbReference>
<dbReference type="EMBL" id="JACCAS010000001">
    <property type="protein sequence ID" value="NYH21378.1"/>
    <property type="molecule type" value="Genomic_DNA"/>
</dbReference>
<evidence type="ECO:0000256" key="1">
    <source>
        <dbReference type="ARBA" id="ARBA00038087"/>
    </source>
</evidence>
<feature type="domain" description="Baseplate protein J-like barrel" evidence="2">
    <location>
        <begin position="95"/>
        <end position="181"/>
    </location>
</feature>
<keyword evidence="6" id="KW-1185">Reference proteome</keyword>
<comment type="similarity">
    <text evidence="1">Belongs to the Mu gp47/PBSX XkdT family.</text>
</comment>
<dbReference type="Pfam" id="PF26078">
    <property type="entry name" value="Baseplate_J_M"/>
    <property type="match status" value="1"/>
</dbReference>
<accession>A0A7Z0B5S4</accession>
<dbReference type="InterPro" id="IPR052399">
    <property type="entry name" value="Phage_Baseplate_Assmbl_Protein"/>
</dbReference>
<proteinExistence type="inferred from homology"/>
<name>A0A7Z0B5S4_9BURK</name>
<dbReference type="PANTHER" id="PTHR37829">
    <property type="entry name" value="PHAGE-LIKE ELEMENT PBSX PROTEIN XKDT"/>
    <property type="match status" value="1"/>
</dbReference>
<evidence type="ECO:0000259" key="4">
    <source>
        <dbReference type="Pfam" id="PF26079"/>
    </source>
</evidence>
<gene>
    <name evidence="5" type="ORF">GGD40_000857</name>
</gene>
<dbReference type="AlphaFoldDB" id="A0A7Z0B5S4"/>
<dbReference type="RefSeq" id="WP_179742869.1">
    <property type="nucleotide sequence ID" value="NZ_JACCAS010000001.1"/>
</dbReference>
<sequence length="387" mass="39510">MPFARPTLTQLRAQVAADIQASPNGSDPLLRFSALKVLGTALAGLANLQYGYTDWVSLQSNPFTATEEFLEAWAALKGIYREAATQAGSVTPGQVTFPASSSTASIPIGSPLTRGDGVAFTTTSLGVVVGNSVTVNAVANADPTGLTGAFGNCAVGTVMNLGTAIAGISSTGSVTTAFTGGADVEIDASLRPRMLFAYQNPPQGGAVKDYITWASEVNGVTRAWCNANGFGAGTVVVYTMFDVTEALNGGFPQGVNGVATLETRGTPTATLDLLTVANWIYPLRPATALVWSVAPMQQVVNFTISGTASFSAATKAAIQSAISGIFVLYGSPLSTTAGQNGTIYLSYIESAIAAISGTQGFVIAAPTGNIVGTTGQLPVLGTITWNP</sequence>
<evidence type="ECO:0000259" key="2">
    <source>
        <dbReference type="Pfam" id="PF04865"/>
    </source>
</evidence>
<feature type="domain" description="Baseplate J-like C-terminal" evidence="4">
    <location>
        <begin position="301"/>
        <end position="386"/>
    </location>
</feature>
<dbReference type="Pfam" id="PF26079">
    <property type="entry name" value="Baseplate_J_C"/>
    <property type="match status" value="1"/>
</dbReference>
<protein>
    <submittedName>
        <fullName evidence="5">Putative phage protein gp47/JayE</fullName>
    </submittedName>
</protein>
<dbReference type="PANTHER" id="PTHR37829:SF3">
    <property type="entry name" value="PROTEIN JAYE-RELATED"/>
    <property type="match status" value="1"/>
</dbReference>
<organism evidence="5 6">
    <name type="scientific">Paraburkholderia bryophila</name>
    <dbReference type="NCBI Taxonomy" id="420952"/>
    <lineage>
        <taxon>Bacteria</taxon>
        <taxon>Pseudomonadati</taxon>
        <taxon>Pseudomonadota</taxon>
        <taxon>Betaproteobacteria</taxon>
        <taxon>Burkholderiales</taxon>
        <taxon>Burkholderiaceae</taxon>
        <taxon>Paraburkholderia</taxon>
    </lineage>
</organism>